<feature type="compositionally biased region" description="Low complexity" evidence="1">
    <location>
        <begin position="604"/>
        <end position="617"/>
    </location>
</feature>
<sequence>METPVSNTFDTRDENKVASSRHPSTAAQRKVINFSATEQQIFVRRANPVFDGVVYWINPAFSQSESKRLEQLLEEGGAQAATKRHAQDIGKQQKLNGVLVNALPQMAKHVARFHLPLASRTGKTESDQVLRVTHAISPDTHFAEYAACVEAKVSVVTSEWVERSMATGWQYVERFFSAAAEDIFSGMVVVPTQMPVSDKETLLASVMAVGGQWREKMRADATHLILLRDEGPKYEYIKARPELGIKAVLPHWFKDSLNLWSRVPLEPYVFPNPPMLQGRVSHASDGGDTQQAAVPVPNAETHNGDAYELSKPTKAFLEGYGVAIDPQLRYSMSAGALARLTQRLVEAGARVIGPGAEAAAAQAGGETGRELPESLVTDWEEVDILICQHREGYEYSKASRLGKLVGTLVWMYQAFLTQQLTAPTRRLLHYPQPATAVERMDRVRVTVSHYSGSARRYLARLVTAMGAEYAPRMTRATTHLVTARAEGRKYAAALEWNVDVVNHQWVEQSFQRWRLLAASHPTFTYFPQLPLLNGLVGATEVSVARLGRWVEAPGGTMAEASDMDVLHDSELDEYVAAPAAVRADANASGGEAGSVEESPDEGAQEPAGAEAATAALGQTRQPSRAAAVA</sequence>
<name>A0A9W8HQY2_9FUNG</name>
<dbReference type="InterPro" id="IPR053036">
    <property type="entry name" value="CellCycle_DNARepair_Reg"/>
</dbReference>
<feature type="domain" description="BRCT" evidence="2">
    <location>
        <begin position="45"/>
        <end position="165"/>
    </location>
</feature>
<accession>A0A9W8HQY2</accession>
<dbReference type="Pfam" id="PF12738">
    <property type="entry name" value="PTCB-BRCT"/>
    <property type="match status" value="2"/>
</dbReference>
<reference evidence="3" key="1">
    <citation type="submission" date="2022-07" db="EMBL/GenBank/DDBJ databases">
        <title>Phylogenomic reconstructions and comparative analyses of Kickxellomycotina fungi.</title>
        <authorList>
            <person name="Reynolds N.K."/>
            <person name="Stajich J.E."/>
            <person name="Barry K."/>
            <person name="Grigoriev I.V."/>
            <person name="Crous P."/>
            <person name="Smith M.E."/>
        </authorList>
    </citation>
    <scope>NUCLEOTIDE SEQUENCE</scope>
    <source>
        <strain evidence="3">NRRL 1565</strain>
    </source>
</reference>
<dbReference type="OrthoDB" id="342264at2759"/>
<evidence type="ECO:0000259" key="2">
    <source>
        <dbReference type="PROSITE" id="PS50172"/>
    </source>
</evidence>
<dbReference type="PROSITE" id="PS50172">
    <property type="entry name" value="BRCT"/>
    <property type="match status" value="3"/>
</dbReference>
<feature type="domain" description="BRCT" evidence="2">
    <location>
        <begin position="455"/>
        <end position="516"/>
    </location>
</feature>
<dbReference type="InterPro" id="IPR036420">
    <property type="entry name" value="BRCT_dom_sf"/>
</dbReference>
<comment type="caution">
    <text evidence="3">The sequence shown here is derived from an EMBL/GenBank/DDBJ whole genome shotgun (WGS) entry which is preliminary data.</text>
</comment>
<proteinExistence type="predicted"/>
<dbReference type="GO" id="GO:0035361">
    <property type="term" value="C:Cul8-RING ubiquitin ligase complex"/>
    <property type="evidence" value="ECO:0007669"/>
    <property type="project" value="TreeGrafter"/>
</dbReference>
<protein>
    <submittedName>
        <fullName evidence="3">Regulator of Ty1 Transposition</fullName>
    </submittedName>
</protein>
<dbReference type="GO" id="GO:0006302">
    <property type="term" value="P:double-strand break repair"/>
    <property type="evidence" value="ECO:0007669"/>
    <property type="project" value="TreeGrafter"/>
</dbReference>
<feature type="region of interest" description="Disordered" evidence="1">
    <location>
        <begin position="1"/>
        <end position="24"/>
    </location>
</feature>
<dbReference type="EMBL" id="JANBUO010001568">
    <property type="protein sequence ID" value="KAJ2797694.1"/>
    <property type="molecule type" value="Genomic_DNA"/>
</dbReference>
<dbReference type="PANTHER" id="PTHR47667">
    <property type="entry name" value="REGULATOR OF TY1 TRANSPOSITION PROTEIN 107"/>
    <property type="match status" value="1"/>
</dbReference>
<dbReference type="AlphaFoldDB" id="A0A9W8HQY2"/>
<evidence type="ECO:0000313" key="3">
    <source>
        <dbReference type="EMBL" id="KAJ2797694.1"/>
    </source>
</evidence>
<dbReference type="GO" id="GO:0005634">
    <property type="term" value="C:nucleus"/>
    <property type="evidence" value="ECO:0007669"/>
    <property type="project" value="TreeGrafter"/>
</dbReference>
<dbReference type="GO" id="GO:1990683">
    <property type="term" value="P:DNA double-strand break attachment to nuclear envelope"/>
    <property type="evidence" value="ECO:0007669"/>
    <property type="project" value="TreeGrafter"/>
</dbReference>
<feature type="region of interest" description="Disordered" evidence="1">
    <location>
        <begin position="585"/>
        <end position="629"/>
    </location>
</feature>
<feature type="non-terminal residue" evidence="3">
    <location>
        <position position="629"/>
    </location>
</feature>
<dbReference type="Proteomes" id="UP001140094">
    <property type="component" value="Unassembled WGS sequence"/>
</dbReference>
<keyword evidence="4" id="KW-1185">Reference proteome</keyword>
<dbReference type="Gene3D" id="3.40.50.10190">
    <property type="entry name" value="BRCT domain"/>
    <property type="match status" value="3"/>
</dbReference>
<evidence type="ECO:0000313" key="4">
    <source>
        <dbReference type="Proteomes" id="UP001140094"/>
    </source>
</evidence>
<feature type="domain" description="BRCT" evidence="2">
    <location>
        <begin position="179"/>
        <end position="270"/>
    </location>
</feature>
<evidence type="ECO:0000256" key="1">
    <source>
        <dbReference type="SAM" id="MobiDB-lite"/>
    </source>
</evidence>
<organism evidence="3 4">
    <name type="scientific">Coemansia guatemalensis</name>
    <dbReference type="NCBI Taxonomy" id="2761395"/>
    <lineage>
        <taxon>Eukaryota</taxon>
        <taxon>Fungi</taxon>
        <taxon>Fungi incertae sedis</taxon>
        <taxon>Zoopagomycota</taxon>
        <taxon>Kickxellomycotina</taxon>
        <taxon>Kickxellomycetes</taxon>
        <taxon>Kickxellales</taxon>
        <taxon>Kickxellaceae</taxon>
        <taxon>Coemansia</taxon>
    </lineage>
</organism>
<gene>
    <name evidence="3" type="primary">ESC4_2</name>
    <name evidence="3" type="ORF">H4R20_005093</name>
</gene>
<dbReference type="InterPro" id="IPR001357">
    <property type="entry name" value="BRCT_dom"/>
</dbReference>
<dbReference type="SUPFAM" id="SSF52113">
    <property type="entry name" value="BRCT domain"/>
    <property type="match status" value="2"/>
</dbReference>
<dbReference type="PANTHER" id="PTHR47667:SF1">
    <property type="entry name" value="REGULATOR OF TY1 TRANSPOSITION PROTEIN 107"/>
    <property type="match status" value="1"/>
</dbReference>
<dbReference type="SMART" id="SM00292">
    <property type="entry name" value="BRCT"/>
    <property type="match status" value="3"/>
</dbReference>